<dbReference type="GO" id="GO:0004674">
    <property type="term" value="F:protein serine/threonine kinase activity"/>
    <property type="evidence" value="ECO:0007669"/>
    <property type="project" value="UniProtKB-KW"/>
</dbReference>
<dbReference type="InterPro" id="IPR011009">
    <property type="entry name" value="Kinase-like_dom_sf"/>
</dbReference>
<name>A0A5J4W7D4_9EUKA</name>
<accession>A0A5J4W7D4</accession>
<dbReference type="Gene3D" id="1.10.510.10">
    <property type="entry name" value="Transferase(Phosphotransferase) domain 1"/>
    <property type="match status" value="1"/>
</dbReference>
<evidence type="ECO:0000256" key="9">
    <source>
        <dbReference type="ARBA" id="ARBA00048679"/>
    </source>
</evidence>
<evidence type="ECO:0000256" key="3">
    <source>
        <dbReference type="ARBA" id="ARBA00022527"/>
    </source>
</evidence>
<evidence type="ECO:0000256" key="2">
    <source>
        <dbReference type="ARBA" id="ARBA00012513"/>
    </source>
</evidence>
<evidence type="ECO:0000256" key="5">
    <source>
        <dbReference type="ARBA" id="ARBA00022741"/>
    </source>
</evidence>
<evidence type="ECO:0000256" key="11">
    <source>
        <dbReference type="SAM" id="MobiDB-lite"/>
    </source>
</evidence>
<dbReference type="Proteomes" id="UP000324800">
    <property type="component" value="Unassembled WGS sequence"/>
</dbReference>
<dbReference type="OrthoDB" id="248923at2759"/>
<feature type="compositionally biased region" description="Basic and acidic residues" evidence="11">
    <location>
        <begin position="484"/>
        <end position="516"/>
    </location>
</feature>
<evidence type="ECO:0000256" key="1">
    <source>
        <dbReference type="ARBA" id="ARBA00010886"/>
    </source>
</evidence>
<dbReference type="InterPro" id="IPR017441">
    <property type="entry name" value="Protein_kinase_ATP_BS"/>
</dbReference>
<dbReference type="InterPro" id="IPR051131">
    <property type="entry name" value="NEK_Ser/Thr_kinase_NIMA"/>
</dbReference>
<dbReference type="SUPFAM" id="SSF56112">
    <property type="entry name" value="Protein kinase-like (PK-like)"/>
    <property type="match status" value="1"/>
</dbReference>
<feature type="domain" description="Protein kinase" evidence="12">
    <location>
        <begin position="1"/>
        <end position="254"/>
    </location>
</feature>
<organism evidence="13 14">
    <name type="scientific">Streblomastix strix</name>
    <dbReference type="NCBI Taxonomy" id="222440"/>
    <lineage>
        <taxon>Eukaryota</taxon>
        <taxon>Metamonada</taxon>
        <taxon>Preaxostyla</taxon>
        <taxon>Oxymonadida</taxon>
        <taxon>Streblomastigidae</taxon>
        <taxon>Streblomastix</taxon>
    </lineage>
</organism>
<feature type="region of interest" description="Disordered" evidence="11">
    <location>
        <begin position="348"/>
        <end position="378"/>
    </location>
</feature>
<keyword evidence="6 13" id="KW-0418">Kinase</keyword>
<proteinExistence type="inferred from homology"/>
<evidence type="ECO:0000313" key="14">
    <source>
        <dbReference type="Proteomes" id="UP000324800"/>
    </source>
</evidence>
<dbReference type="PROSITE" id="PS00107">
    <property type="entry name" value="PROTEIN_KINASE_ATP"/>
    <property type="match status" value="1"/>
</dbReference>
<dbReference type="AlphaFoldDB" id="A0A5J4W7D4"/>
<protein>
    <recommendedName>
        <fullName evidence="2">non-specific serine/threonine protein kinase</fullName>
        <ecNumber evidence="2">2.7.11.1</ecNumber>
    </recommendedName>
</protein>
<evidence type="ECO:0000259" key="12">
    <source>
        <dbReference type="PROSITE" id="PS50011"/>
    </source>
</evidence>
<dbReference type="InterPro" id="IPR008271">
    <property type="entry name" value="Ser/Thr_kinase_AS"/>
</dbReference>
<dbReference type="FunFam" id="3.30.200.20:FF:000097">
    <property type="entry name" value="Probable serine/threonine-protein kinase nek1"/>
    <property type="match status" value="1"/>
</dbReference>
<dbReference type="PANTHER" id="PTHR44899:SF6">
    <property type="entry name" value="SERINE_THREONINE PROTEIN KINASE"/>
    <property type="match status" value="1"/>
</dbReference>
<feature type="binding site" evidence="10">
    <location>
        <position position="27"/>
    </location>
    <ligand>
        <name>ATP</name>
        <dbReference type="ChEBI" id="CHEBI:30616"/>
    </ligand>
</feature>
<gene>
    <name evidence="13" type="ORF">EZS28_013862</name>
</gene>
<evidence type="ECO:0000313" key="13">
    <source>
        <dbReference type="EMBL" id="KAA6390615.1"/>
    </source>
</evidence>
<dbReference type="EMBL" id="SNRW01003164">
    <property type="protein sequence ID" value="KAA6390615.1"/>
    <property type="molecule type" value="Genomic_DNA"/>
</dbReference>
<keyword evidence="4" id="KW-0808">Transferase</keyword>
<feature type="compositionally biased region" description="Polar residues" evidence="11">
    <location>
        <begin position="426"/>
        <end position="450"/>
    </location>
</feature>
<dbReference type="Pfam" id="PF00069">
    <property type="entry name" value="Pkinase"/>
    <property type="match status" value="1"/>
</dbReference>
<dbReference type="Gene3D" id="3.30.200.20">
    <property type="entry name" value="Phosphorylase Kinase, domain 1"/>
    <property type="match status" value="1"/>
</dbReference>
<keyword evidence="7 10" id="KW-0067">ATP-binding</keyword>
<evidence type="ECO:0000256" key="10">
    <source>
        <dbReference type="PROSITE-ProRule" id="PRU10141"/>
    </source>
</evidence>
<dbReference type="PRINTS" id="PR00109">
    <property type="entry name" value="TYRKINASE"/>
</dbReference>
<dbReference type="PANTHER" id="PTHR44899">
    <property type="entry name" value="CAMK FAMILY PROTEIN KINASE"/>
    <property type="match status" value="1"/>
</dbReference>
<dbReference type="InterPro" id="IPR001245">
    <property type="entry name" value="Ser-Thr/Tyr_kinase_cat_dom"/>
</dbReference>
<dbReference type="CDD" id="cd08215">
    <property type="entry name" value="STKc_Nek"/>
    <property type="match status" value="1"/>
</dbReference>
<dbReference type="PROSITE" id="PS00108">
    <property type="entry name" value="PROTEIN_KINASE_ST"/>
    <property type="match status" value="1"/>
</dbReference>
<comment type="catalytic activity">
    <reaction evidence="8">
        <text>L-threonyl-[protein] + ATP = O-phospho-L-threonyl-[protein] + ADP + H(+)</text>
        <dbReference type="Rhea" id="RHEA:46608"/>
        <dbReference type="Rhea" id="RHEA-COMP:11060"/>
        <dbReference type="Rhea" id="RHEA-COMP:11605"/>
        <dbReference type="ChEBI" id="CHEBI:15378"/>
        <dbReference type="ChEBI" id="CHEBI:30013"/>
        <dbReference type="ChEBI" id="CHEBI:30616"/>
        <dbReference type="ChEBI" id="CHEBI:61977"/>
        <dbReference type="ChEBI" id="CHEBI:456216"/>
        <dbReference type="EC" id="2.7.11.1"/>
    </reaction>
</comment>
<keyword evidence="5 10" id="KW-0547">Nucleotide-binding</keyword>
<comment type="catalytic activity">
    <reaction evidence="9">
        <text>L-seryl-[protein] + ATP = O-phospho-L-seryl-[protein] + ADP + H(+)</text>
        <dbReference type="Rhea" id="RHEA:17989"/>
        <dbReference type="Rhea" id="RHEA-COMP:9863"/>
        <dbReference type="Rhea" id="RHEA-COMP:11604"/>
        <dbReference type="ChEBI" id="CHEBI:15378"/>
        <dbReference type="ChEBI" id="CHEBI:29999"/>
        <dbReference type="ChEBI" id="CHEBI:30616"/>
        <dbReference type="ChEBI" id="CHEBI:83421"/>
        <dbReference type="ChEBI" id="CHEBI:456216"/>
        <dbReference type="EC" id="2.7.11.1"/>
    </reaction>
</comment>
<dbReference type="EC" id="2.7.11.1" evidence="2"/>
<evidence type="ECO:0000256" key="7">
    <source>
        <dbReference type="ARBA" id="ARBA00022840"/>
    </source>
</evidence>
<evidence type="ECO:0000256" key="6">
    <source>
        <dbReference type="ARBA" id="ARBA00022777"/>
    </source>
</evidence>
<keyword evidence="3" id="KW-0723">Serine/threonine-protein kinase</keyword>
<dbReference type="PROSITE" id="PS50011">
    <property type="entry name" value="PROTEIN_KINASE_DOM"/>
    <property type="match status" value="1"/>
</dbReference>
<evidence type="ECO:0000256" key="8">
    <source>
        <dbReference type="ARBA" id="ARBA00047899"/>
    </source>
</evidence>
<feature type="region of interest" description="Disordered" evidence="11">
    <location>
        <begin position="484"/>
        <end position="522"/>
    </location>
</feature>
<reference evidence="13 14" key="1">
    <citation type="submission" date="2019-03" db="EMBL/GenBank/DDBJ databases">
        <title>Single cell metagenomics reveals metabolic interactions within the superorganism composed of flagellate Streblomastix strix and complex community of Bacteroidetes bacteria on its surface.</title>
        <authorList>
            <person name="Treitli S.C."/>
            <person name="Kolisko M."/>
            <person name="Husnik F."/>
            <person name="Keeling P."/>
            <person name="Hampl V."/>
        </authorList>
    </citation>
    <scope>NUCLEOTIDE SEQUENCE [LARGE SCALE GENOMIC DNA]</scope>
    <source>
        <strain evidence="13">ST1C</strain>
    </source>
</reference>
<comment type="similarity">
    <text evidence="1">Belongs to the protein kinase superfamily. NEK Ser/Thr protein kinase family. NIMA subfamily.</text>
</comment>
<feature type="region of interest" description="Disordered" evidence="11">
    <location>
        <begin position="424"/>
        <end position="450"/>
    </location>
</feature>
<dbReference type="InterPro" id="IPR000719">
    <property type="entry name" value="Prot_kinase_dom"/>
</dbReference>
<evidence type="ECO:0000256" key="4">
    <source>
        <dbReference type="ARBA" id="ARBA00022679"/>
    </source>
</evidence>
<dbReference type="GO" id="GO:0005524">
    <property type="term" value="F:ATP binding"/>
    <property type="evidence" value="ECO:0007669"/>
    <property type="project" value="UniProtKB-UniRule"/>
</dbReference>
<dbReference type="SMART" id="SM00220">
    <property type="entry name" value="S_TKc"/>
    <property type="match status" value="1"/>
</dbReference>
<comment type="caution">
    <text evidence="13">The sequence shown here is derived from an EMBL/GenBank/DDBJ whole genome shotgun (WGS) entry which is preliminary data.</text>
</comment>
<sequence length="632" mass="71158">MKFLGKGSYGSVHAVRRIADGKLYALKEINIKSMSFREREDAVNEIRILASFKHPNITRYREAFIENDKLYIVTEYADEGDLLNKIKQAKNIRRYFSEEVIWTYFLQICKAIAFLHSKNVLHRDIKCANMFLSAGRVIKVGDLGVAKILNSSEALARTSIGTPYYISPEIYDHLPYGPKSDVWSLGCVLYELCMLTRPFEGSSLPSLSRGVRQGKYKPIPSIYSKQMRGIVDACLQVDPKQRPTVAQILSQPMCMEKVASLHIDNLTLMKKLREEREKEKQIGHVYKEGLGKENERNFEGRETGRNRTNDALILHTPMHNDIPEFELKPTIQIPRVVTSLKQVIKLPSSSYNDNIPSPEIPPPAPKRPNSSSIFNEHAPINPPSLIPLLTLSPSPEHINPIRFHHRALSAPNIDLQLAVQPHISKSPRQNAQSSNANIPTSSSQNSSRGENIDQKLNQFNNAQESANSAADAIASVLAQAMKKDAQVKEPEKQKEKENISNRERDRERDNKNDGIKKSWNGIPNISQGQFISGILNKPSSANVDVSSRVQQVRPLLHLDVQSQPNHIKTTSSSPTNQINILKENRDINECPRPTISWNHVEPTGKGGVIPLQNYSGLMPNDRKEYASKNENT</sequence>